<feature type="domain" description="VTT" evidence="7">
    <location>
        <begin position="24"/>
        <end position="162"/>
    </location>
</feature>
<keyword evidence="3 6" id="KW-0812">Transmembrane</keyword>
<dbReference type="PANTHER" id="PTHR12677">
    <property type="entry name" value="GOLGI APPARATUS MEMBRANE PROTEIN TVP38-RELATED"/>
    <property type="match status" value="1"/>
</dbReference>
<comment type="caution">
    <text evidence="6">Lacks conserved residue(s) required for the propagation of feature annotation.</text>
</comment>
<evidence type="ECO:0000256" key="6">
    <source>
        <dbReference type="RuleBase" id="RU366058"/>
    </source>
</evidence>
<evidence type="ECO:0000256" key="1">
    <source>
        <dbReference type="ARBA" id="ARBA00004651"/>
    </source>
</evidence>
<evidence type="ECO:0000256" key="5">
    <source>
        <dbReference type="ARBA" id="ARBA00023136"/>
    </source>
</evidence>
<evidence type="ECO:0000313" key="9">
    <source>
        <dbReference type="Proteomes" id="UP001430306"/>
    </source>
</evidence>
<dbReference type="InterPro" id="IPR032816">
    <property type="entry name" value="VTT_dom"/>
</dbReference>
<evidence type="ECO:0000256" key="4">
    <source>
        <dbReference type="ARBA" id="ARBA00022989"/>
    </source>
</evidence>
<comment type="subcellular location">
    <subcellularLocation>
        <location evidence="1 6">Cell membrane</location>
        <topology evidence="1 6">Multi-pass membrane protein</topology>
    </subcellularLocation>
</comment>
<proteinExistence type="inferred from homology"/>
<evidence type="ECO:0000256" key="2">
    <source>
        <dbReference type="ARBA" id="ARBA00022475"/>
    </source>
</evidence>
<dbReference type="PANTHER" id="PTHR12677:SF59">
    <property type="entry name" value="GOLGI APPARATUS MEMBRANE PROTEIN TVP38-RELATED"/>
    <property type="match status" value="1"/>
</dbReference>
<dbReference type="Proteomes" id="UP001430306">
    <property type="component" value="Unassembled WGS sequence"/>
</dbReference>
<organism evidence="8 9">
    <name type="scientific">Rhodopirellula halodulae</name>
    <dbReference type="NCBI Taxonomy" id="2894198"/>
    <lineage>
        <taxon>Bacteria</taxon>
        <taxon>Pseudomonadati</taxon>
        <taxon>Planctomycetota</taxon>
        <taxon>Planctomycetia</taxon>
        <taxon>Pirellulales</taxon>
        <taxon>Pirellulaceae</taxon>
        <taxon>Rhodopirellula</taxon>
    </lineage>
</organism>
<comment type="caution">
    <text evidence="8">The sequence shown here is derived from an EMBL/GenBank/DDBJ whole genome shotgun (WGS) entry which is preliminary data.</text>
</comment>
<keyword evidence="4 6" id="KW-1133">Transmembrane helix</keyword>
<feature type="transmembrane region" description="Helical" evidence="6">
    <location>
        <begin position="39"/>
        <end position="58"/>
    </location>
</feature>
<comment type="similarity">
    <text evidence="6">Belongs to the TVP38/TMEM64 family.</text>
</comment>
<dbReference type="RefSeq" id="WP_230271237.1">
    <property type="nucleotide sequence ID" value="NZ_JAJKFW010000006.1"/>
</dbReference>
<gene>
    <name evidence="8" type="ORF">LOC71_03030</name>
</gene>
<keyword evidence="2 6" id="KW-1003">Cell membrane</keyword>
<keyword evidence="9" id="KW-1185">Reference proteome</keyword>
<protein>
    <recommendedName>
        <fullName evidence="6">TVP38/TMEM64 family membrane protein</fullName>
    </recommendedName>
</protein>
<feature type="transmembrane region" description="Helical" evidence="6">
    <location>
        <begin position="141"/>
        <end position="158"/>
    </location>
</feature>
<reference evidence="8" key="1">
    <citation type="submission" date="2021-11" db="EMBL/GenBank/DDBJ databases">
        <title>Genome sequence.</title>
        <authorList>
            <person name="Sun Q."/>
        </authorList>
    </citation>
    <scope>NUCLEOTIDE SEQUENCE</scope>
    <source>
        <strain evidence="8">JC740</strain>
    </source>
</reference>
<evidence type="ECO:0000256" key="3">
    <source>
        <dbReference type="ARBA" id="ARBA00022692"/>
    </source>
</evidence>
<feature type="transmembrane region" description="Helical" evidence="6">
    <location>
        <begin position="178"/>
        <end position="197"/>
    </location>
</feature>
<accession>A0ABS8NEF9</accession>
<name>A0ABS8NEF9_9BACT</name>
<sequence length="215" mass="23111">MASVREAGPPAFVLVGTLAMCLFVPKTLVSIAAGSVLGLWVGAPTLTATAFVSAWLNYQLGRWSLAETRPNHSVDAESLPDVGSDSIDANAGEGKRWKETLREIQSIARDAGLGLHLLVRLSPVPTTIISYSMGASRSRQVPYLFAALLATVPQWLWVQCGAMAEEAVTVSDGPWVTRWAGLILSVVAAVVLSVWVPRQIWLHRSQRLAVAKEAV</sequence>
<evidence type="ECO:0000259" key="7">
    <source>
        <dbReference type="Pfam" id="PF09335"/>
    </source>
</evidence>
<feature type="transmembrane region" description="Helical" evidence="6">
    <location>
        <begin position="12"/>
        <end position="33"/>
    </location>
</feature>
<dbReference type="InterPro" id="IPR015414">
    <property type="entry name" value="TMEM64"/>
</dbReference>
<dbReference type="EMBL" id="JAJKFW010000006">
    <property type="protein sequence ID" value="MCC9641233.1"/>
    <property type="molecule type" value="Genomic_DNA"/>
</dbReference>
<dbReference type="Pfam" id="PF09335">
    <property type="entry name" value="VTT_dom"/>
    <property type="match status" value="1"/>
</dbReference>
<keyword evidence="5 6" id="KW-0472">Membrane</keyword>
<evidence type="ECO:0000313" key="8">
    <source>
        <dbReference type="EMBL" id="MCC9641233.1"/>
    </source>
</evidence>